<dbReference type="GO" id="GO:0043737">
    <property type="term" value="F:deoxyribonuclease V activity"/>
    <property type="evidence" value="ECO:0007669"/>
    <property type="project" value="UniProtKB-EC"/>
</dbReference>
<organism evidence="1 2">
    <name type="scientific">Candidatus Nanohalobium constans</name>
    <dbReference type="NCBI Taxonomy" id="2565781"/>
    <lineage>
        <taxon>Archaea</taxon>
        <taxon>Candidatus Nanohalarchaeota</taxon>
        <taxon>Candidatus Nanohalobia</taxon>
        <taxon>Candidatus Nanohalobiales</taxon>
        <taxon>Candidatus Nanohalobiaceae</taxon>
        <taxon>Candidatus Nanohalobium</taxon>
    </lineage>
</organism>
<proteinExistence type="predicted"/>
<dbReference type="Proteomes" id="UP000377803">
    <property type="component" value="Chromosome"/>
</dbReference>
<dbReference type="EMBL" id="CP040089">
    <property type="protein sequence ID" value="QGA80436.1"/>
    <property type="molecule type" value="Genomic_DNA"/>
</dbReference>
<evidence type="ECO:0000313" key="1">
    <source>
        <dbReference type="EMBL" id="QGA80436.1"/>
    </source>
</evidence>
<sequence>MENIKENKLIGYAYQSRQYASANRSINPLYISSGHRLIEDKSLEFVYKFCR</sequence>
<dbReference type="AlphaFoldDB" id="A0A5Q0UFR7"/>
<reference evidence="2" key="1">
    <citation type="submission" date="2019-05" db="EMBL/GenBank/DDBJ databases">
        <title>Candidatus Nanohalobium constans, a novel model system to study the DPANN nano-sized archaea: genomic and physiological characterization of a nanoarchaeon co-cultured with its chitinotrophic host.</title>
        <authorList>
            <person name="La Cono V."/>
            <person name="Arcadi E."/>
            <person name="Crisafi F."/>
            <person name="Denaro R."/>
            <person name="La Spada G."/>
            <person name="Messina E."/>
            <person name="Smedile F."/>
            <person name="Toshchakov S.V."/>
            <person name="Shevchenko M.A."/>
            <person name="Golyshin P.N."/>
            <person name="Golyshina O.V."/>
            <person name="Ferrer M."/>
            <person name="Rohde M."/>
            <person name="Mushegian A."/>
            <person name="Sorokin D.Y."/>
            <person name="Giuliano L."/>
            <person name="Yakimov M.M."/>
        </authorList>
    </citation>
    <scope>NUCLEOTIDE SEQUENCE [LARGE SCALE GENOMIC DNA]</scope>
    <source>
        <strain evidence="2">LC1Nh</strain>
    </source>
</reference>
<keyword evidence="1" id="KW-0378">Hydrolase</keyword>
<accession>A0A5Q0UFR7</accession>
<evidence type="ECO:0000313" key="2">
    <source>
        <dbReference type="Proteomes" id="UP000377803"/>
    </source>
</evidence>
<protein>
    <submittedName>
        <fullName evidence="1">Deoxyribonuclease V</fullName>
        <ecNumber evidence="1">3.1.21.7</ecNumber>
    </submittedName>
</protein>
<gene>
    <name evidence="1" type="primary">nfi</name>
    <name evidence="1" type="ORF">LC1Nh_0538</name>
</gene>
<name>A0A5Q0UFR7_9ARCH</name>
<dbReference type="KEGG" id="ncon:LC1Nh_0538"/>
<dbReference type="Gene3D" id="3.30.2170.10">
    <property type="entry name" value="archaeoglobus fulgidus dsm 4304 superfamily"/>
    <property type="match status" value="1"/>
</dbReference>
<dbReference type="EC" id="3.1.21.7" evidence="1"/>
<keyword evidence="2" id="KW-1185">Reference proteome</keyword>